<dbReference type="Proteomes" id="UP000325315">
    <property type="component" value="Unassembled WGS sequence"/>
</dbReference>
<dbReference type="PANTHER" id="PTHR35707">
    <property type="entry name" value="OS06G0608100 PROTEIN"/>
    <property type="match status" value="1"/>
</dbReference>
<dbReference type="Pfam" id="PF18210">
    <property type="entry name" value="Knl1_RWD_C"/>
    <property type="match status" value="1"/>
</dbReference>
<feature type="domain" description="Knl1 C-terminal RWD" evidence="1">
    <location>
        <begin position="56"/>
        <end position="160"/>
    </location>
</feature>
<dbReference type="AlphaFoldDB" id="A0A5B6VD10"/>
<name>A0A5B6VD10_9ROSI</name>
<sequence>MLKLNYVKHPSVSAGRDTQLDNNTCSVRSEVNLKSLCPHFKIKGELSCADTIDLFNDHLKKRTCWGYIRQDMLLWEVDVLQNRNGYHNVILNYHELLSQSLTLDTSPNSSIFVGNKLNDVNISKNFPNMDACSAFAYVFNHEYTKKYVGPKSLAQETQLVDCLHWRVQNTIDDILAIDKCRKAENQYL</sequence>
<dbReference type="InterPro" id="IPR040850">
    <property type="entry name" value="Knl1_RWD_C"/>
</dbReference>
<keyword evidence="3" id="KW-1185">Reference proteome</keyword>
<dbReference type="OrthoDB" id="985655at2759"/>
<reference evidence="3" key="1">
    <citation type="journal article" date="2019" name="Plant Biotechnol. J.">
        <title>Genome sequencing of the Australian wild diploid species Gossypium australe highlights disease resistance and delayed gland morphogenesis.</title>
        <authorList>
            <person name="Cai Y."/>
            <person name="Cai X."/>
            <person name="Wang Q."/>
            <person name="Wang P."/>
            <person name="Zhang Y."/>
            <person name="Cai C."/>
            <person name="Xu Y."/>
            <person name="Wang K."/>
            <person name="Zhou Z."/>
            <person name="Wang C."/>
            <person name="Geng S."/>
            <person name="Li B."/>
            <person name="Dong Q."/>
            <person name="Hou Y."/>
            <person name="Wang H."/>
            <person name="Ai P."/>
            <person name="Liu Z."/>
            <person name="Yi F."/>
            <person name="Sun M."/>
            <person name="An G."/>
            <person name="Cheng J."/>
            <person name="Zhang Y."/>
            <person name="Shi Q."/>
            <person name="Xie Y."/>
            <person name="Shi X."/>
            <person name="Chang Y."/>
            <person name="Huang F."/>
            <person name="Chen Y."/>
            <person name="Hong S."/>
            <person name="Mi L."/>
            <person name="Sun Q."/>
            <person name="Zhang L."/>
            <person name="Zhou B."/>
            <person name="Peng R."/>
            <person name="Zhang X."/>
            <person name="Liu F."/>
        </authorList>
    </citation>
    <scope>NUCLEOTIDE SEQUENCE [LARGE SCALE GENOMIC DNA]</scope>
    <source>
        <strain evidence="3">cv. PA1801</strain>
    </source>
</reference>
<evidence type="ECO:0000259" key="1">
    <source>
        <dbReference type="Pfam" id="PF18210"/>
    </source>
</evidence>
<evidence type="ECO:0000313" key="2">
    <source>
        <dbReference type="EMBL" id="KAA3467100.1"/>
    </source>
</evidence>
<evidence type="ECO:0000313" key="3">
    <source>
        <dbReference type="Proteomes" id="UP000325315"/>
    </source>
</evidence>
<gene>
    <name evidence="2" type="ORF">EPI10_002142</name>
</gene>
<dbReference type="EMBL" id="SMMG02000007">
    <property type="protein sequence ID" value="KAA3467100.1"/>
    <property type="molecule type" value="Genomic_DNA"/>
</dbReference>
<dbReference type="PANTHER" id="PTHR35707:SF1">
    <property type="entry name" value="SPC7 KINETOCHORE PROTEIN DOMAIN-CONTAINING PROTEIN"/>
    <property type="match status" value="1"/>
</dbReference>
<protein>
    <submittedName>
        <fullName evidence="2">Cytochrome P450</fullName>
    </submittedName>
</protein>
<accession>A0A5B6VD10</accession>
<comment type="caution">
    <text evidence="2">The sequence shown here is derived from an EMBL/GenBank/DDBJ whole genome shotgun (WGS) entry which is preliminary data.</text>
</comment>
<organism evidence="2 3">
    <name type="scientific">Gossypium australe</name>
    <dbReference type="NCBI Taxonomy" id="47621"/>
    <lineage>
        <taxon>Eukaryota</taxon>
        <taxon>Viridiplantae</taxon>
        <taxon>Streptophyta</taxon>
        <taxon>Embryophyta</taxon>
        <taxon>Tracheophyta</taxon>
        <taxon>Spermatophyta</taxon>
        <taxon>Magnoliopsida</taxon>
        <taxon>eudicotyledons</taxon>
        <taxon>Gunneridae</taxon>
        <taxon>Pentapetalae</taxon>
        <taxon>rosids</taxon>
        <taxon>malvids</taxon>
        <taxon>Malvales</taxon>
        <taxon>Malvaceae</taxon>
        <taxon>Malvoideae</taxon>
        <taxon>Gossypium</taxon>
    </lineage>
</organism>
<proteinExistence type="predicted"/>